<dbReference type="InterPro" id="IPR041698">
    <property type="entry name" value="Methyltransf_25"/>
</dbReference>
<feature type="chain" id="PRO_5018315073" evidence="1">
    <location>
        <begin position="26"/>
        <end position="298"/>
    </location>
</feature>
<evidence type="ECO:0000313" key="3">
    <source>
        <dbReference type="EMBL" id="SLM12288.1"/>
    </source>
</evidence>
<feature type="signal peptide" evidence="1">
    <location>
        <begin position="1"/>
        <end position="25"/>
    </location>
</feature>
<evidence type="ECO:0000256" key="1">
    <source>
        <dbReference type="SAM" id="SignalP"/>
    </source>
</evidence>
<dbReference type="EMBL" id="FWDM01000017">
    <property type="protein sequence ID" value="SLM12288.1"/>
    <property type="molecule type" value="Genomic_DNA"/>
</dbReference>
<proteinExistence type="predicted"/>
<keyword evidence="1" id="KW-0732">Signal</keyword>
<name>A0A3P3XIL9_9SPIR</name>
<keyword evidence="3" id="KW-0489">Methyltransferase</keyword>
<dbReference type="Pfam" id="PF13649">
    <property type="entry name" value="Methyltransf_25"/>
    <property type="match status" value="1"/>
</dbReference>
<organism evidence="3">
    <name type="scientific">uncultured spirochete</name>
    <dbReference type="NCBI Taxonomy" id="156406"/>
    <lineage>
        <taxon>Bacteria</taxon>
        <taxon>Pseudomonadati</taxon>
        <taxon>Spirochaetota</taxon>
        <taxon>Spirochaetia</taxon>
        <taxon>Spirochaetales</taxon>
        <taxon>environmental samples</taxon>
    </lineage>
</organism>
<dbReference type="AlphaFoldDB" id="A0A3P3XIL9"/>
<dbReference type="CDD" id="cd02440">
    <property type="entry name" value="AdoMet_MTases"/>
    <property type="match status" value="1"/>
</dbReference>
<dbReference type="GO" id="GO:0008168">
    <property type="term" value="F:methyltransferase activity"/>
    <property type="evidence" value="ECO:0007669"/>
    <property type="project" value="UniProtKB-KW"/>
</dbReference>
<dbReference type="GO" id="GO:0032259">
    <property type="term" value="P:methylation"/>
    <property type="evidence" value="ECO:0007669"/>
    <property type="project" value="UniProtKB-KW"/>
</dbReference>
<protein>
    <submittedName>
        <fullName evidence="3">Putative Methyltransferase type 11</fullName>
    </submittedName>
</protein>
<feature type="domain" description="Methyltransferase" evidence="2">
    <location>
        <begin position="89"/>
        <end position="189"/>
    </location>
</feature>
<sequence>MREQRFAMSMLTVILLFSATFTARSQTPAMAPTASTWMPHADACKEHTMALYENMASVFDMLFPLDRNCITALEMLVRSESGSPGSPMVLDLGAATGTLVAALNEKGWNAVGIELNPAMAARAKSPVIEGSMRDAVEIARRWFSAATDTRPAADAAFLDAVLCLGNTLPHLEPGERAPFFSNIRSLLRPWAPFVIQILNYGRADIGPGFAFPEISAVNVRFSRRYAPGPAPGSLSFLTRLRIECEIYEDTTVLYPISPSTLAALLGRAGFSHIDFYSGWSLQLFDEGKDMYCICIARL</sequence>
<dbReference type="SUPFAM" id="SSF53335">
    <property type="entry name" value="S-adenosyl-L-methionine-dependent methyltransferases"/>
    <property type="match status" value="1"/>
</dbReference>
<reference evidence="3" key="1">
    <citation type="submission" date="2017-02" db="EMBL/GenBank/DDBJ databases">
        <authorList>
            <person name="Regsiter A."/>
            <person name="William W."/>
        </authorList>
    </citation>
    <scope>NUCLEOTIDE SEQUENCE</scope>
    <source>
        <strain evidence="3">Bib</strain>
    </source>
</reference>
<accession>A0A3P3XIL9</accession>
<keyword evidence="3" id="KW-0808">Transferase</keyword>
<evidence type="ECO:0000259" key="2">
    <source>
        <dbReference type="Pfam" id="PF13649"/>
    </source>
</evidence>
<dbReference type="InterPro" id="IPR029063">
    <property type="entry name" value="SAM-dependent_MTases_sf"/>
</dbReference>
<gene>
    <name evidence="3" type="ORF">SPIROBIBN47_240044</name>
</gene>
<dbReference type="Gene3D" id="3.40.50.150">
    <property type="entry name" value="Vaccinia Virus protein VP39"/>
    <property type="match status" value="1"/>
</dbReference>